<keyword evidence="4" id="KW-1185">Reference proteome</keyword>
<name>A0ABP1HSA9_9EUKA</name>
<dbReference type="EMBL" id="CAXDID020000039">
    <property type="protein sequence ID" value="CAL5999028.1"/>
    <property type="molecule type" value="Genomic_DNA"/>
</dbReference>
<dbReference type="Gene3D" id="3.40.50.1970">
    <property type="match status" value="1"/>
</dbReference>
<sequence>MSISNFSFYNPTKLIVKHDAAPEIADYIANDGIKSVLLVYGQGSVKRIGVYDKVVAALKSKNIVIHELSGVRANPEIHTVIKGIEKSGAQKFMVYYLLPLYSSVKSVQFSKEELVRT</sequence>
<evidence type="ECO:0000256" key="1">
    <source>
        <dbReference type="ARBA" id="ARBA00023002"/>
    </source>
</evidence>
<dbReference type="InterPro" id="IPR044731">
    <property type="entry name" value="BDH-like"/>
</dbReference>
<dbReference type="InterPro" id="IPR001670">
    <property type="entry name" value="ADH_Fe/GldA"/>
</dbReference>
<dbReference type="Pfam" id="PF00465">
    <property type="entry name" value="Fe-ADH"/>
    <property type="match status" value="1"/>
</dbReference>
<keyword evidence="1" id="KW-0560">Oxidoreductase</keyword>
<feature type="domain" description="Alcohol dehydrogenase iron-type/glycerol dehydrogenase GldA" evidence="2">
    <location>
        <begin position="11"/>
        <end position="90"/>
    </location>
</feature>
<evidence type="ECO:0000259" key="2">
    <source>
        <dbReference type="Pfam" id="PF00465"/>
    </source>
</evidence>
<reference evidence="3 4" key="1">
    <citation type="submission" date="2024-07" db="EMBL/GenBank/DDBJ databases">
        <authorList>
            <person name="Akdeniz Z."/>
        </authorList>
    </citation>
    <scope>NUCLEOTIDE SEQUENCE [LARGE SCALE GENOMIC DNA]</scope>
</reference>
<proteinExistence type="predicted"/>
<dbReference type="Proteomes" id="UP001642409">
    <property type="component" value="Unassembled WGS sequence"/>
</dbReference>
<dbReference type="PANTHER" id="PTHR43633">
    <property type="entry name" value="ALCOHOL DEHYDROGENASE YQHD"/>
    <property type="match status" value="1"/>
</dbReference>
<organism evidence="3 4">
    <name type="scientific">Hexamita inflata</name>
    <dbReference type="NCBI Taxonomy" id="28002"/>
    <lineage>
        <taxon>Eukaryota</taxon>
        <taxon>Metamonada</taxon>
        <taxon>Diplomonadida</taxon>
        <taxon>Hexamitidae</taxon>
        <taxon>Hexamitinae</taxon>
        <taxon>Hexamita</taxon>
    </lineage>
</organism>
<dbReference type="SUPFAM" id="SSF56796">
    <property type="entry name" value="Dehydroquinate synthase-like"/>
    <property type="match status" value="1"/>
</dbReference>
<dbReference type="PANTHER" id="PTHR43633:SF1">
    <property type="entry name" value="ALCOHOL DEHYDROGENASE YQHD"/>
    <property type="match status" value="1"/>
</dbReference>
<comment type="caution">
    <text evidence="3">The sequence shown here is derived from an EMBL/GenBank/DDBJ whole genome shotgun (WGS) entry which is preliminary data.</text>
</comment>
<protein>
    <submittedName>
        <fullName evidence="3">Alcohol_dehydrogenase</fullName>
    </submittedName>
</protein>
<accession>A0ABP1HSA9</accession>
<gene>
    <name evidence="3" type="ORF">HINF_LOCUS16016</name>
</gene>
<evidence type="ECO:0000313" key="4">
    <source>
        <dbReference type="Proteomes" id="UP001642409"/>
    </source>
</evidence>
<evidence type="ECO:0000313" key="3">
    <source>
        <dbReference type="EMBL" id="CAL5999028.1"/>
    </source>
</evidence>